<dbReference type="AlphaFoldDB" id="A0AAD2DI47"/>
<evidence type="ECO:0000256" key="1">
    <source>
        <dbReference type="SAM" id="MobiDB-lite"/>
    </source>
</evidence>
<protein>
    <submittedName>
        <fullName evidence="2">Uncharacterized protein</fullName>
    </submittedName>
</protein>
<keyword evidence="3" id="KW-1185">Reference proteome</keyword>
<reference evidence="2" key="1">
    <citation type="submission" date="2023-05" db="EMBL/GenBank/DDBJ databases">
        <authorList>
            <person name="Huff M."/>
        </authorList>
    </citation>
    <scope>NUCLEOTIDE SEQUENCE</scope>
</reference>
<feature type="region of interest" description="Disordered" evidence="1">
    <location>
        <begin position="25"/>
        <end position="50"/>
    </location>
</feature>
<gene>
    <name evidence="2" type="ORF">FPE_LOCUS81</name>
</gene>
<proteinExistence type="predicted"/>
<accession>A0AAD2DI47</accession>
<dbReference type="Proteomes" id="UP000834106">
    <property type="component" value="Chromosome 1"/>
</dbReference>
<evidence type="ECO:0000313" key="2">
    <source>
        <dbReference type="EMBL" id="CAI9752650.1"/>
    </source>
</evidence>
<organism evidence="2 3">
    <name type="scientific">Fraxinus pennsylvanica</name>
    <dbReference type="NCBI Taxonomy" id="56036"/>
    <lineage>
        <taxon>Eukaryota</taxon>
        <taxon>Viridiplantae</taxon>
        <taxon>Streptophyta</taxon>
        <taxon>Embryophyta</taxon>
        <taxon>Tracheophyta</taxon>
        <taxon>Spermatophyta</taxon>
        <taxon>Magnoliopsida</taxon>
        <taxon>eudicotyledons</taxon>
        <taxon>Gunneridae</taxon>
        <taxon>Pentapetalae</taxon>
        <taxon>asterids</taxon>
        <taxon>lamiids</taxon>
        <taxon>Lamiales</taxon>
        <taxon>Oleaceae</taxon>
        <taxon>Oleeae</taxon>
        <taxon>Fraxinus</taxon>
    </lineage>
</organism>
<name>A0AAD2DI47_9LAMI</name>
<sequence>MHLDTILTSGGHGVLAFYKPRGEGQESYYSDERDSDDGFNEISSKDSPNKAQHLGATILASKFAANTRRGVVQKVQFADTVSSSLKMPKLFKPEEPDFSEEV</sequence>
<evidence type="ECO:0000313" key="3">
    <source>
        <dbReference type="Proteomes" id="UP000834106"/>
    </source>
</evidence>
<dbReference type="EMBL" id="OU503036">
    <property type="protein sequence ID" value="CAI9752650.1"/>
    <property type="molecule type" value="Genomic_DNA"/>
</dbReference>